<evidence type="ECO:0000256" key="1">
    <source>
        <dbReference type="SAM" id="MobiDB-lite"/>
    </source>
</evidence>
<organism evidence="6 7">
    <name type="scientific">Latimeria chalumnae</name>
    <name type="common">Coelacanth</name>
    <dbReference type="NCBI Taxonomy" id="7897"/>
    <lineage>
        <taxon>Eukaryota</taxon>
        <taxon>Metazoa</taxon>
        <taxon>Chordata</taxon>
        <taxon>Craniata</taxon>
        <taxon>Vertebrata</taxon>
        <taxon>Euteleostomi</taxon>
        <taxon>Coelacanthiformes</taxon>
        <taxon>Coelacanthidae</taxon>
        <taxon>Latimeria</taxon>
    </lineage>
</organism>
<dbReference type="Pfam" id="PF09294">
    <property type="entry name" value="Interfer-bind"/>
    <property type="match status" value="1"/>
</dbReference>
<evidence type="ECO:0000313" key="6">
    <source>
        <dbReference type="Ensembl" id="ENSLACP00000004425.1"/>
    </source>
</evidence>
<dbReference type="eggNOG" id="ENOG502RXGW">
    <property type="taxonomic scope" value="Eukaryota"/>
</dbReference>
<evidence type="ECO:0000259" key="4">
    <source>
        <dbReference type="Pfam" id="PF01108"/>
    </source>
</evidence>
<dbReference type="CTD" id="794493"/>
<dbReference type="EMBL" id="AFYH01209569">
    <property type="status" value="NOT_ANNOTATED_CDS"/>
    <property type="molecule type" value="Genomic_DNA"/>
</dbReference>
<proteinExistence type="predicted"/>
<evidence type="ECO:0008006" key="8">
    <source>
        <dbReference type="Google" id="ProtNLM"/>
    </source>
</evidence>
<dbReference type="GO" id="GO:0005886">
    <property type="term" value="C:plasma membrane"/>
    <property type="evidence" value="ECO:0007669"/>
    <property type="project" value="TreeGrafter"/>
</dbReference>
<sequence length="485" mass="53429">MEAVKPVAGMLFFALFFFRPIGCGEHGRAARPGQRESGPIPPPTNLVMTHHNFETTLRWDYKETSATPLFTVYLKDYNSGQWQLFRPCINIAVRICNVTKKLRNPNNYYYAKVTATVGSRNAMSNATSGFSFEENGTIGPPNITAVADGQNMHVEIWYPLTPFRAKSRQKNIRDFYEDFTYKISVFESGNQNKAVMYHPDNCTKDKCVKMISIPKEGGNYCVLAKGISENANVNGAESPEKCVYIQSKEVLEDRISSIVVVVAGIIVGILIISAVSFLGWKIVKTQTMLWPKSLVNLVREKNTYFSFEGKTDISSLSVVSNTTLSPVTPEEEVLVEELKHLNLEGGTSGTDAIQEFSAEAEKLVTKEDTVTMDISAEPADATESRNMVSDAEAVDASGIPTCADIGEPDTELLGATREADGCDSINSMRILTTTVCRKSFGYDKPHAPLFVELSDEDIAKGYKPTIAEAQDGSEPSEFTDFGKTE</sequence>
<keyword evidence="2" id="KW-0472">Membrane</keyword>
<feature type="chain" id="PRO_5014093674" description="Fibronectin type-III domain-containing protein" evidence="3">
    <location>
        <begin position="25"/>
        <end position="485"/>
    </location>
</feature>
<dbReference type="Ensembl" id="ENSLACT00000026540.1">
    <property type="protein sequence ID" value="ENSLACP00000023515.1"/>
    <property type="gene ID" value="ENSLACG00000003935.2"/>
</dbReference>
<feature type="domain" description="Interferon/interleukin receptor" evidence="5">
    <location>
        <begin position="137"/>
        <end position="245"/>
    </location>
</feature>
<dbReference type="GeneID" id="102362892"/>
<dbReference type="RefSeq" id="XP_064412118.1">
    <property type="nucleotide sequence ID" value="XM_064556048.1"/>
</dbReference>
<feature type="signal peptide" evidence="3">
    <location>
        <begin position="1"/>
        <end position="24"/>
    </location>
</feature>
<keyword evidence="7" id="KW-1185">Reference proteome</keyword>
<feature type="domain" description="Fibronectin type-III" evidence="4">
    <location>
        <begin position="36"/>
        <end position="121"/>
    </location>
</feature>
<dbReference type="Bgee" id="ENSLACG00000003935">
    <property type="expression patterns" value="Expressed in pelvic fin and 6 other cell types or tissues"/>
</dbReference>
<evidence type="ECO:0000256" key="2">
    <source>
        <dbReference type="SAM" id="Phobius"/>
    </source>
</evidence>
<dbReference type="EMBL" id="AFYH01209572">
    <property type="status" value="NOT_ANNOTATED_CDS"/>
    <property type="molecule type" value="Genomic_DNA"/>
</dbReference>
<protein>
    <recommendedName>
        <fullName evidence="8">Fibronectin type-III domain-containing protein</fullName>
    </recommendedName>
</protein>
<dbReference type="EMBL" id="AFYH01209573">
    <property type="status" value="NOT_ANNOTATED_CDS"/>
    <property type="molecule type" value="Genomic_DNA"/>
</dbReference>
<dbReference type="InterPro" id="IPR015373">
    <property type="entry name" value="Interferon/interleukin_rcp_dom"/>
</dbReference>
<dbReference type="EMBL" id="AFYH01209574">
    <property type="status" value="NOT_ANNOTATED_CDS"/>
    <property type="molecule type" value="Genomic_DNA"/>
</dbReference>
<dbReference type="EMBL" id="AFYH01209571">
    <property type="status" value="NOT_ANNOTATED_CDS"/>
    <property type="molecule type" value="Genomic_DNA"/>
</dbReference>
<evidence type="ECO:0000259" key="5">
    <source>
        <dbReference type="Pfam" id="PF09294"/>
    </source>
</evidence>
<dbReference type="InterPro" id="IPR003961">
    <property type="entry name" value="FN3_dom"/>
</dbReference>
<dbReference type="HOGENOM" id="CLU_562523_0_0_1"/>
<dbReference type="Gene3D" id="2.60.40.10">
    <property type="entry name" value="Immunoglobulins"/>
    <property type="match status" value="2"/>
</dbReference>
<keyword evidence="2" id="KW-1133">Transmembrane helix</keyword>
<keyword evidence="2" id="KW-0812">Transmembrane</keyword>
<accession>H3A454</accession>
<dbReference type="STRING" id="7897.ENSLACP00000004425"/>
<dbReference type="Proteomes" id="UP000008672">
    <property type="component" value="Unassembled WGS sequence"/>
</dbReference>
<dbReference type="InterPro" id="IPR013783">
    <property type="entry name" value="Ig-like_fold"/>
</dbReference>
<dbReference type="GeneTree" id="ENSGT00510000048929"/>
<dbReference type="Ensembl" id="ENSLACT00000004463.1">
    <property type="protein sequence ID" value="ENSLACP00000004425.1"/>
    <property type="gene ID" value="ENSLACG00000003935.2"/>
</dbReference>
<dbReference type="EMBL" id="AFYH01209570">
    <property type="status" value="NOT_ANNOTATED_CDS"/>
    <property type="molecule type" value="Genomic_DNA"/>
</dbReference>
<reference evidence="7" key="1">
    <citation type="submission" date="2011-08" db="EMBL/GenBank/DDBJ databases">
        <title>The draft genome of Latimeria chalumnae.</title>
        <authorList>
            <person name="Di Palma F."/>
            <person name="Alfoldi J."/>
            <person name="Johnson J."/>
            <person name="Berlin A."/>
            <person name="Gnerre S."/>
            <person name="Jaffe D."/>
            <person name="MacCallum I."/>
            <person name="Young S."/>
            <person name="Walker B.J."/>
            <person name="Lander E."/>
            <person name="Lindblad-Toh K."/>
        </authorList>
    </citation>
    <scope>NUCLEOTIDE SEQUENCE [LARGE SCALE GENOMIC DNA]</scope>
    <source>
        <strain evidence="7">Wild caught</strain>
    </source>
</reference>
<dbReference type="InterPro" id="IPR036116">
    <property type="entry name" value="FN3_sf"/>
</dbReference>
<name>H3A454_LATCH</name>
<evidence type="ECO:0000256" key="3">
    <source>
        <dbReference type="SAM" id="SignalP"/>
    </source>
</evidence>
<dbReference type="GO" id="GO:0004896">
    <property type="term" value="F:cytokine receptor activity"/>
    <property type="evidence" value="ECO:0007669"/>
    <property type="project" value="TreeGrafter"/>
</dbReference>
<dbReference type="InterPro" id="IPR050650">
    <property type="entry name" value="Type-II_Cytokine-TF_Rcpt"/>
</dbReference>
<dbReference type="EMBL" id="AFYH01209575">
    <property type="status" value="NOT_ANNOTATED_CDS"/>
    <property type="molecule type" value="Genomic_DNA"/>
</dbReference>
<evidence type="ECO:0000313" key="7">
    <source>
        <dbReference type="Proteomes" id="UP000008672"/>
    </source>
</evidence>
<keyword evidence="3" id="KW-0732">Signal</keyword>
<feature type="region of interest" description="Disordered" evidence="1">
    <location>
        <begin position="464"/>
        <end position="485"/>
    </location>
</feature>
<dbReference type="AlphaFoldDB" id="H3A454"/>
<reference evidence="6" key="2">
    <citation type="submission" date="2025-05" db="UniProtKB">
        <authorList>
            <consortium name="Ensembl"/>
        </authorList>
    </citation>
    <scope>IDENTIFICATION</scope>
</reference>
<dbReference type="OrthoDB" id="9946382at2759"/>
<dbReference type="SUPFAM" id="SSF49265">
    <property type="entry name" value="Fibronectin type III"/>
    <property type="match status" value="2"/>
</dbReference>
<dbReference type="PANTHER" id="PTHR20859">
    <property type="entry name" value="INTERFERON/INTERLEUKIN RECEPTOR"/>
    <property type="match status" value="1"/>
</dbReference>
<gene>
    <name evidence="6" type="primary">IFNGR1L</name>
</gene>
<dbReference type="PANTHER" id="PTHR20859:SF5">
    <property type="entry name" value="INTERFERON GAMMA RECEPTOR 1"/>
    <property type="match status" value="1"/>
</dbReference>
<feature type="transmembrane region" description="Helical" evidence="2">
    <location>
        <begin position="255"/>
        <end position="280"/>
    </location>
</feature>
<dbReference type="Pfam" id="PF01108">
    <property type="entry name" value="Tissue_fac"/>
    <property type="match status" value="1"/>
</dbReference>